<gene>
    <name evidence="4" type="ordered locus">Pden_3790</name>
</gene>
<dbReference type="PROSITE" id="PS51186">
    <property type="entry name" value="GNAT"/>
    <property type="match status" value="1"/>
</dbReference>
<dbReference type="RefSeq" id="WP_011750025.1">
    <property type="nucleotide sequence ID" value="NC_008687.1"/>
</dbReference>
<evidence type="ECO:0000256" key="1">
    <source>
        <dbReference type="ARBA" id="ARBA00022679"/>
    </source>
</evidence>
<dbReference type="Gene3D" id="3.40.630.30">
    <property type="match status" value="1"/>
</dbReference>
<dbReference type="Pfam" id="PF00583">
    <property type="entry name" value="Acetyltransf_1"/>
    <property type="match status" value="1"/>
</dbReference>
<keyword evidence="1 4" id="KW-0808">Transferase</keyword>
<evidence type="ECO:0000256" key="2">
    <source>
        <dbReference type="ARBA" id="ARBA00023315"/>
    </source>
</evidence>
<dbReference type="OrthoDB" id="9789603at2"/>
<evidence type="ECO:0000313" key="5">
    <source>
        <dbReference type="Proteomes" id="UP000000361"/>
    </source>
</evidence>
<keyword evidence="5" id="KW-1185">Reference proteome</keyword>
<dbReference type="Proteomes" id="UP000000361">
    <property type="component" value="Chromosome 2"/>
</dbReference>
<dbReference type="eggNOG" id="COG0456">
    <property type="taxonomic scope" value="Bacteria"/>
</dbReference>
<dbReference type="HOGENOM" id="CLU_013985_34_6_5"/>
<dbReference type="GeneID" id="93453452"/>
<dbReference type="PANTHER" id="PTHR43877">
    <property type="entry name" value="AMINOALKYLPHOSPHONATE N-ACETYLTRANSFERASE-RELATED-RELATED"/>
    <property type="match status" value="1"/>
</dbReference>
<dbReference type="PANTHER" id="PTHR43877:SF2">
    <property type="entry name" value="AMINOALKYLPHOSPHONATE N-ACETYLTRANSFERASE-RELATED"/>
    <property type="match status" value="1"/>
</dbReference>
<keyword evidence="2" id="KW-0012">Acyltransferase</keyword>
<evidence type="ECO:0000313" key="4">
    <source>
        <dbReference type="EMBL" id="ABL71856.1"/>
    </source>
</evidence>
<dbReference type="EMBL" id="CP000490">
    <property type="protein sequence ID" value="ABL71856.1"/>
    <property type="molecule type" value="Genomic_DNA"/>
</dbReference>
<dbReference type="InterPro" id="IPR000182">
    <property type="entry name" value="GNAT_dom"/>
</dbReference>
<dbReference type="SUPFAM" id="SSF55729">
    <property type="entry name" value="Acyl-CoA N-acyltransferases (Nat)"/>
    <property type="match status" value="1"/>
</dbReference>
<dbReference type="EnsemblBacteria" id="ABL71856">
    <property type="protein sequence ID" value="ABL71856"/>
    <property type="gene ID" value="Pden_3790"/>
</dbReference>
<name>A1B8L2_PARDP</name>
<protein>
    <submittedName>
        <fullName evidence="4">GCN5-related N-acetyltransferase</fullName>
    </submittedName>
</protein>
<dbReference type="InterPro" id="IPR050832">
    <property type="entry name" value="Bact_Acetyltransf"/>
</dbReference>
<dbReference type="STRING" id="318586.Pden_3790"/>
<dbReference type="GO" id="GO:0016747">
    <property type="term" value="F:acyltransferase activity, transferring groups other than amino-acyl groups"/>
    <property type="evidence" value="ECO:0007669"/>
    <property type="project" value="InterPro"/>
</dbReference>
<reference evidence="5" key="1">
    <citation type="submission" date="2006-12" db="EMBL/GenBank/DDBJ databases">
        <title>Complete sequence of chromosome 2 of Paracoccus denitrificans PD1222.</title>
        <authorList>
            <person name="Copeland A."/>
            <person name="Lucas S."/>
            <person name="Lapidus A."/>
            <person name="Barry K."/>
            <person name="Detter J.C."/>
            <person name="Glavina del Rio T."/>
            <person name="Hammon N."/>
            <person name="Israni S."/>
            <person name="Dalin E."/>
            <person name="Tice H."/>
            <person name="Pitluck S."/>
            <person name="Munk A.C."/>
            <person name="Brettin T."/>
            <person name="Bruce D."/>
            <person name="Han C."/>
            <person name="Tapia R."/>
            <person name="Gilna P."/>
            <person name="Schmutz J."/>
            <person name="Larimer F."/>
            <person name="Land M."/>
            <person name="Hauser L."/>
            <person name="Kyrpides N."/>
            <person name="Lykidis A."/>
            <person name="Spiro S."/>
            <person name="Richardson D.J."/>
            <person name="Moir J.W.B."/>
            <person name="Ferguson S.J."/>
            <person name="van Spanning R.J.M."/>
            <person name="Richardson P."/>
        </authorList>
    </citation>
    <scope>NUCLEOTIDE SEQUENCE [LARGE SCALE GENOMIC DNA]</scope>
    <source>
        <strain evidence="5">Pd 1222</strain>
    </source>
</reference>
<proteinExistence type="predicted"/>
<organism evidence="4 5">
    <name type="scientific">Paracoccus denitrificans (strain Pd 1222)</name>
    <dbReference type="NCBI Taxonomy" id="318586"/>
    <lineage>
        <taxon>Bacteria</taxon>
        <taxon>Pseudomonadati</taxon>
        <taxon>Pseudomonadota</taxon>
        <taxon>Alphaproteobacteria</taxon>
        <taxon>Rhodobacterales</taxon>
        <taxon>Paracoccaceae</taxon>
        <taxon>Paracoccus</taxon>
    </lineage>
</organism>
<accession>A1B8L2</accession>
<dbReference type="InterPro" id="IPR016181">
    <property type="entry name" value="Acyl_CoA_acyltransferase"/>
</dbReference>
<dbReference type="CDD" id="cd04301">
    <property type="entry name" value="NAT_SF"/>
    <property type="match status" value="1"/>
</dbReference>
<dbReference type="AlphaFoldDB" id="A1B8L2"/>
<feature type="domain" description="N-acetyltransferase" evidence="3">
    <location>
        <begin position="5"/>
        <end position="150"/>
    </location>
</feature>
<sequence>MTATVAFREARRDEVPAILALLRDDMLGQGREGDDLAPYLAAYDAMQAEAANHLIVGLIDAQVIACYQITFIAGLSLSAARRAQIEGVRVRPDQRGRRIGEALIRDAEARARTAGCTLLQFTTNRSRSEAHRFYDRLGFTPSHIGYKKSL</sequence>
<evidence type="ECO:0000259" key="3">
    <source>
        <dbReference type="PROSITE" id="PS51186"/>
    </source>
</evidence>
<dbReference type="KEGG" id="pde:Pden_3790"/>